<dbReference type="FunFam" id="3.40.50.300:FF:000102">
    <property type="entry name" value="RNA helicase, activating signal cointegrator 1"/>
    <property type="match status" value="1"/>
</dbReference>
<dbReference type="GO" id="GO:0016787">
    <property type="term" value="F:hydrolase activity"/>
    <property type="evidence" value="ECO:0007669"/>
    <property type="project" value="UniProtKB-KW"/>
</dbReference>
<dbReference type="PROSITE" id="PS51192">
    <property type="entry name" value="HELICASE_ATP_BIND_1"/>
    <property type="match status" value="1"/>
</dbReference>
<dbReference type="SMART" id="SM00490">
    <property type="entry name" value="HELICc"/>
    <property type="match status" value="1"/>
</dbReference>
<dbReference type="InterPro" id="IPR014756">
    <property type="entry name" value="Ig_E-set"/>
</dbReference>
<keyword evidence="1" id="KW-0547">Nucleotide-binding</keyword>
<dbReference type="InterPro" id="IPR001650">
    <property type="entry name" value="Helicase_C-like"/>
</dbReference>
<accession>A0A9W8A5D8</accession>
<keyword evidence="2 7" id="KW-0378">Hydrolase</keyword>
<dbReference type="SUPFAM" id="SSF52540">
    <property type="entry name" value="P-loop containing nucleoside triphosphate hydrolases"/>
    <property type="match status" value="3"/>
</dbReference>
<sequence>MDHGSQLAAGTDPFLALCLPPPDLLVSGAFLQQSTVSTSAPVGLPPLTEIRPEGHQLRQARVQALRRARQDRPLRPQTRTATDEYPHVYNSRQAGNTLSMFGQRYALPVGTEREDYHDYEEITIPVTTQAPIRITEAPVLIENLDPLCRRTFKSYRSLNRIQSIIYPTAYQSNENMLVCAPTGAGKTDVAMLTILRTIALFCRPRPWEVTTACNSDRPPFAVDRDDFKIIYVAPMKALAAEVTRKIASRVKWLGLNVRELTGDMQLTRAEVRATQILVTTPEKWDVVTRKGTGDTDLVSKVRLLIIDEVHLLHEDRGAVLESLVARTLRQVETSQALIRIVGLSATLPNYVDVAHFLRVNPYVGLFYFDASFRPVPLEQHFIGVKGKPNSFTSLQGLNRRCYATCADLVARGHQVMVFVHARRETAKTAQYLRLRAAEEVTSEDFAGDPAVLAPFLPRLARSRQRELQDLVPAGFAIHHAGMTRPDRTLAEELFAAGAVRVLCCTSTLAWGVNLPAYAVCLKGTSVYSADQGKFVDLSVLDVLQIFGRAGRPQYESEGVGYILTTHDRLAHYVSAITQQHPIESCFPRHLADNLNAEVALGTVATLTDAAAWLGYTFFHVRLTRNPLAYGLTPSAVEDDPGLVRHRRDLLAVAARLLHTLKMVRYDATSERLEATALGRLASAYYLGHTTVATASEGLRPRFSEADGLALLSRCGEFSQITVRESERIELEQLLHNDCYCAVPGGLDTGAGKVNVLLQATINRSHVTDPSLIADLAYVRQNSGRVVRALFELALDRRWGAAARVLLTLTLCLEHQLWPFEPPLVQMDRTMPPGLAQRLERLPHDPVVLRTVDPTELGDRLLRGVREFPHITLTTTLAPLAHTVLRLRATLAVDFQWSDRLHGAGEPWWVLVEGETADAPIYHAERVWLRRKLATLTVEVLLPVPDPLPATLAVRVVSDRWLGATTVASVQMADVTLPAAPPPATPLLPLDPVPVRAVTGSATTLQSASPGIPYFNPIQTQLLHALYRTRDPLVVAAPAGTGRATLLTLAVLGQRHRGPTLILGTPVVGWIDRLARNWLATTTKVTIAELASTESADVYVTTPARYARLLRRSFLGDDHSVVSDTLPPTPFTQVLVAGIDRLLGDPKQGPALEAVVQHLRSAEGSGVRRVALAVAQLAAPADVAAWWGLPAGRAPHLYNFSDAVRPHPVTVDVEGFPEPHYQARLAAMQRPVYLALRGFLAEEATLEVGGGALVVVPSRRQLHLTARDLIAHGSQEENPRPFLGPGGTDAAVTRVRDSALRHALGFGLGLDHAGLPETDRRLVRRLFRTGAVRVLLTTAPSQPAPLVVVVGTEIFDGRTQTYVDRPPSELRRTVEQATRRALVLVQDAKRAFYARFLREPWPVESALGESLGDYLNAGLAVGAIHTRREAVGYLGGTFYYRRLLANPTYYEVKQANQGLSRRVDASFAALAAAGCLAEPKTEEGADLADRPVTVTPLGRLAAKHTLAPETAAAFQAAVAHSVSVAPGTPSAPFRPLLIALAGSVVYTSLPVRLRDDDPAGRALLRQVPLTGPYPPTSPHARALFLLQARLERLSLPDPDDLADLRTVLEPAGRLAEALVAVAALCGTLASLLHSLMLAQGLARGLWPYQSPLRAVPGITAVPETLILPELMVLSETELTSTLQSALALDRTTTAAAVAYVRGSPIVDIHLDPYRAAHTRQAELHVRLTRHPTAADSPVAADSEAWWVVLGQAAEDRVLAARRVHFAVLPHQVTEATVTLAVPIDASVGATLYLMSETHLGLDQERPVSWADSTERS</sequence>
<evidence type="ECO:0000313" key="7">
    <source>
        <dbReference type="EMBL" id="KAJ1920685.1"/>
    </source>
</evidence>
<dbReference type="GO" id="GO:0003724">
    <property type="term" value="F:RNA helicase activity"/>
    <property type="evidence" value="ECO:0007669"/>
    <property type="project" value="UniProtKB-EC"/>
</dbReference>
<dbReference type="PROSITE" id="PS51194">
    <property type="entry name" value="HELICASE_CTER"/>
    <property type="match status" value="1"/>
</dbReference>
<dbReference type="InterPro" id="IPR014001">
    <property type="entry name" value="Helicase_ATP-bd"/>
</dbReference>
<dbReference type="CDD" id="cd18020">
    <property type="entry name" value="DEXHc_ASCC3_1"/>
    <property type="match status" value="1"/>
</dbReference>
<organism evidence="7 8">
    <name type="scientific">Tieghemiomyces parasiticus</name>
    <dbReference type="NCBI Taxonomy" id="78921"/>
    <lineage>
        <taxon>Eukaryota</taxon>
        <taxon>Fungi</taxon>
        <taxon>Fungi incertae sedis</taxon>
        <taxon>Zoopagomycota</taxon>
        <taxon>Kickxellomycotina</taxon>
        <taxon>Dimargaritomycetes</taxon>
        <taxon>Dimargaritales</taxon>
        <taxon>Dimargaritaceae</taxon>
        <taxon>Tieghemiomyces</taxon>
    </lineage>
</organism>
<dbReference type="CDD" id="cd18795">
    <property type="entry name" value="SF2_C_Ski2"/>
    <property type="match status" value="1"/>
</dbReference>
<evidence type="ECO:0000256" key="3">
    <source>
        <dbReference type="ARBA" id="ARBA00022806"/>
    </source>
</evidence>
<dbReference type="EC" id="3.6.4.13" evidence="7"/>
<evidence type="ECO:0000256" key="2">
    <source>
        <dbReference type="ARBA" id="ARBA00022801"/>
    </source>
</evidence>
<dbReference type="Pfam" id="PF00271">
    <property type="entry name" value="Helicase_C"/>
    <property type="match status" value="1"/>
</dbReference>
<protein>
    <submittedName>
        <fullName evidence="7">Activating signal cointegrator 1 complex subunit 3</fullName>
        <ecNumber evidence="7">3.6.4.13</ecNumber>
    </submittedName>
</protein>
<evidence type="ECO:0000259" key="6">
    <source>
        <dbReference type="PROSITE" id="PS51194"/>
    </source>
</evidence>
<gene>
    <name evidence="7" type="primary">mug81_2</name>
    <name evidence="7" type="ORF">IWQ60_006946</name>
</gene>
<evidence type="ECO:0000256" key="4">
    <source>
        <dbReference type="ARBA" id="ARBA00022840"/>
    </source>
</evidence>
<dbReference type="SMART" id="SM00973">
    <property type="entry name" value="Sec63"/>
    <property type="match status" value="2"/>
</dbReference>
<name>A0A9W8A5D8_9FUNG</name>
<feature type="domain" description="Helicase C-terminal" evidence="6">
    <location>
        <begin position="376"/>
        <end position="594"/>
    </location>
</feature>
<dbReference type="InterPro" id="IPR036388">
    <property type="entry name" value="WH-like_DNA-bd_sf"/>
</dbReference>
<dbReference type="InterPro" id="IPR011545">
    <property type="entry name" value="DEAD/DEAH_box_helicase_dom"/>
</dbReference>
<keyword evidence="8" id="KW-1185">Reference proteome</keyword>
<dbReference type="PANTHER" id="PTHR47961:SF13">
    <property type="entry name" value="ACTIVATING SIGNAL COINTEGRATOR 1 COMPLEX SUBUNIT 3"/>
    <property type="match status" value="1"/>
</dbReference>
<dbReference type="Gene3D" id="2.60.40.150">
    <property type="entry name" value="C2 domain"/>
    <property type="match status" value="2"/>
</dbReference>
<dbReference type="PANTHER" id="PTHR47961">
    <property type="entry name" value="DNA POLYMERASE THETA, PUTATIVE (AFU_ORTHOLOGUE AFUA_1G05260)-RELATED"/>
    <property type="match status" value="1"/>
</dbReference>
<dbReference type="SUPFAM" id="SSF81296">
    <property type="entry name" value="E set domains"/>
    <property type="match status" value="2"/>
</dbReference>
<dbReference type="GO" id="GO:0003676">
    <property type="term" value="F:nucleic acid binding"/>
    <property type="evidence" value="ECO:0007669"/>
    <property type="project" value="InterPro"/>
</dbReference>
<dbReference type="OrthoDB" id="5575at2759"/>
<dbReference type="Pfam" id="PF00270">
    <property type="entry name" value="DEAD"/>
    <property type="match status" value="1"/>
</dbReference>
<proteinExistence type="predicted"/>
<dbReference type="InterPro" id="IPR035892">
    <property type="entry name" value="C2_domain_sf"/>
</dbReference>
<dbReference type="FunFam" id="3.40.50.300:FF:000062">
    <property type="entry name" value="U5 small nuclear ribonucleoprotein helicase"/>
    <property type="match status" value="1"/>
</dbReference>
<dbReference type="PIRSF" id="PIRSF039073">
    <property type="entry name" value="BRR2"/>
    <property type="match status" value="1"/>
</dbReference>
<dbReference type="Proteomes" id="UP001150569">
    <property type="component" value="Unassembled WGS sequence"/>
</dbReference>
<dbReference type="InterPro" id="IPR036390">
    <property type="entry name" value="WH_DNA-bd_sf"/>
</dbReference>
<dbReference type="Gene3D" id="3.40.50.300">
    <property type="entry name" value="P-loop containing nucleotide triphosphate hydrolases"/>
    <property type="match status" value="4"/>
</dbReference>
<dbReference type="InterPro" id="IPR027417">
    <property type="entry name" value="P-loop_NTPase"/>
</dbReference>
<evidence type="ECO:0000259" key="5">
    <source>
        <dbReference type="PROSITE" id="PS51192"/>
    </source>
</evidence>
<dbReference type="EMBL" id="JANBPT010000437">
    <property type="protein sequence ID" value="KAJ1920685.1"/>
    <property type="molecule type" value="Genomic_DNA"/>
</dbReference>
<dbReference type="InterPro" id="IPR004179">
    <property type="entry name" value="Sec63-dom"/>
</dbReference>
<dbReference type="InterPro" id="IPR057842">
    <property type="entry name" value="WH_MER3"/>
</dbReference>
<dbReference type="Gene3D" id="1.10.3380.10">
    <property type="entry name" value="Sec63 N-terminal domain-like domain"/>
    <property type="match status" value="2"/>
</dbReference>
<keyword evidence="4" id="KW-0067">ATP-binding</keyword>
<dbReference type="Gene3D" id="1.10.10.10">
    <property type="entry name" value="Winged helix-like DNA-binding domain superfamily/Winged helix DNA-binding domain"/>
    <property type="match status" value="2"/>
</dbReference>
<dbReference type="FunFam" id="1.10.10.10:FF:000024">
    <property type="entry name" value="U5 small nuclear ribonucleoprotein helicase"/>
    <property type="match status" value="1"/>
</dbReference>
<evidence type="ECO:0000313" key="8">
    <source>
        <dbReference type="Proteomes" id="UP001150569"/>
    </source>
</evidence>
<feature type="domain" description="Helicase ATP-binding" evidence="5">
    <location>
        <begin position="167"/>
        <end position="365"/>
    </location>
</feature>
<dbReference type="GO" id="GO:0005524">
    <property type="term" value="F:ATP binding"/>
    <property type="evidence" value="ECO:0007669"/>
    <property type="project" value="UniProtKB-KW"/>
</dbReference>
<evidence type="ECO:0000256" key="1">
    <source>
        <dbReference type="ARBA" id="ARBA00022741"/>
    </source>
</evidence>
<dbReference type="Pfam" id="PF23445">
    <property type="entry name" value="WHD_SNRNP200"/>
    <property type="match status" value="2"/>
</dbReference>
<comment type="caution">
    <text evidence="7">The sequence shown here is derived from an EMBL/GenBank/DDBJ whole genome shotgun (WGS) entry which is preliminary data.</text>
</comment>
<dbReference type="Pfam" id="PF02889">
    <property type="entry name" value="Sec63"/>
    <property type="match status" value="2"/>
</dbReference>
<dbReference type="InterPro" id="IPR050474">
    <property type="entry name" value="Hel308_SKI2-like"/>
</dbReference>
<dbReference type="SUPFAM" id="SSF158702">
    <property type="entry name" value="Sec63 N-terminal domain-like"/>
    <property type="match status" value="2"/>
</dbReference>
<dbReference type="SUPFAM" id="SSF46785">
    <property type="entry name" value="Winged helix' DNA-binding domain"/>
    <property type="match status" value="1"/>
</dbReference>
<reference evidence="7" key="1">
    <citation type="submission" date="2022-07" db="EMBL/GenBank/DDBJ databases">
        <title>Phylogenomic reconstructions and comparative analyses of Kickxellomycotina fungi.</title>
        <authorList>
            <person name="Reynolds N.K."/>
            <person name="Stajich J.E."/>
            <person name="Barry K."/>
            <person name="Grigoriev I.V."/>
            <person name="Crous P."/>
            <person name="Smith M.E."/>
        </authorList>
    </citation>
    <scope>NUCLEOTIDE SEQUENCE</scope>
    <source>
        <strain evidence="7">RSA 861</strain>
    </source>
</reference>
<keyword evidence="3" id="KW-0347">Helicase</keyword>
<dbReference type="SMART" id="SM00487">
    <property type="entry name" value="DEXDc"/>
    <property type="match status" value="1"/>
</dbReference>